<feature type="region of interest" description="Disordered" evidence="2">
    <location>
        <begin position="46"/>
        <end position="87"/>
    </location>
</feature>
<name>A0A232F656_9HYME</name>
<organism evidence="3 4">
    <name type="scientific">Trichomalopsis sarcophagae</name>
    <dbReference type="NCBI Taxonomy" id="543379"/>
    <lineage>
        <taxon>Eukaryota</taxon>
        <taxon>Metazoa</taxon>
        <taxon>Ecdysozoa</taxon>
        <taxon>Arthropoda</taxon>
        <taxon>Hexapoda</taxon>
        <taxon>Insecta</taxon>
        <taxon>Pterygota</taxon>
        <taxon>Neoptera</taxon>
        <taxon>Endopterygota</taxon>
        <taxon>Hymenoptera</taxon>
        <taxon>Apocrita</taxon>
        <taxon>Proctotrupomorpha</taxon>
        <taxon>Chalcidoidea</taxon>
        <taxon>Pteromalidae</taxon>
        <taxon>Pteromalinae</taxon>
        <taxon>Trichomalopsis</taxon>
    </lineage>
</organism>
<evidence type="ECO:0000313" key="3">
    <source>
        <dbReference type="EMBL" id="OXU26115.1"/>
    </source>
</evidence>
<reference evidence="3 4" key="1">
    <citation type="journal article" date="2017" name="Curr. Biol.">
        <title>The Evolution of Venom by Co-option of Single-Copy Genes.</title>
        <authorList>
            <person name="Martinson E.O."/>
            <person name="Mrinalini"/>
            <person name="Kelkar Y.D."/>
            <person name="Chang C.H."/>
            <person name="Werren J.H."/>
        </authorList>
    </citation>
    <scope>NUCLEOTIDE SEQUENCE [LARGE SCALE GENOMIC DNA]</scope>
    <source>
        <strain evidence="3 4">Alberta</strain>
        <tissue evidence="3">Whole body</tissue>
    </source>
</reference>
<evidence type="ECO:0000313" key="4">
    <source>
        <dbReference type="Proteomes" id="UP000215335"/>
    </source>
</evidence>
<proteinExistence type="predicted"/>
<keyword evidence="1" id="KW-0175">Coiled coil</keyword>
<dbReference type="Proteomes" id="UP000215335">
    <property type="component" value="Unassembled WGS sequence"/>
</dbReference>
<sequence length="374" mass="42569">MDLLLCPLFGEPKDFGDLLLTKEDEFLLDQRTSRQMLISSISVNEQRDTSVSIDEKQSPVNRKQIKRKNDQPLKETVGYENNDIYDPPEPSEYSVQAQNVHNDAYKENEKIDNLAHPDNAALHKYSQNHESPTDDCFDYSRQFQVDRSYSKMSVKSLVLHQLEEKCSLLKSRMERTSRLTQQHRDTYAELYEEREELKHALDIMRSSPSIGPVNHYIPKLGDEILSAATPFSPIPSLLASSITPSTSCCYRSYRKSDQAQYRCLVCRHPSLGSSGSTDVCFSATRPRFGYSTGSRVTLYFLSLSLSLSCTYPACPMFMLRGRFLSPRLSSRRRVSCSVCVYISAAYVLIAEISSSSYQLGYVLERCPVKETDSQ</sequence>
<protein>
    <submittedName>
        <fullName evidence="3">Uncharacterized protein</fullName>
    </submittedName>
</protein>
<dbReference type="EMBL" id="NNAY01000874">
    <property type="protein sequence ID" value="OXU26115.1"/>
    <property type="molecule type" value="Genomic_DNA"/>
</dbReference>
<keyword evidence="4" id="KW-1185">Reference proteome</keyword>
<comment type="caution">
    <text evidence="3">The sequence shown here is derived from an EMBL/GenBank/DDBJ whole genome shotgun (WGS) entry which is preliminary data.</text>
</comment>
<feature type="compositionally biased region" description="Basic and acidic residues" evidence="2">
    <location>
        <begin position="46"/>
        <end position="57"/>
    </location>
</feature>
<accession>A0A232F656</accession>
<gene>
    <name evidence="3" type="ORF">TSAR_000125</name>
</gene>
<evidence type="ECO:0000256" key="2">
    <source>
        <dbReference type="SAM" id="MobiDB-lite"/>
    </source>
</evidence>
<dbReference type="AlphaFoldDB" id="A0A232F656"/>
<evidence type="ECO:0000256" key="1">
    <source>
        <dbReference type="SAM" id="Coils"/>
    </source>
</evidence>
<feature type="coiled-coil region" evidence="1">
    <location>
        <begin position="159"/>
        <end position="207"/>
    </location>
</feature>